<dbReference type="SUPFAM" id="SSF51445">
    <property type="entry name" value="(Trans)glycosidases"/>
    <property type="match status" value="1"/>
</dbReference>
<evidence type="ECO:0000313" key="3">
    <source>
        <dbReference type="Proteomes" id="UP001355298"/>
    </source>
</evidence>
<evidence type="ECO:0000256" key="1">
    <source>
        <dbReference type="SAM" id="SignalP"/>
    </source>
</evidence>
<dbReference type="GO" id="GO:0016787">
    <property type="term" value="F:hydrolase activity"/>
    <property type="evidence" value="ECO:0007669"/>
    <property type="project" value="UniProtKB-KW"/>
</dbReference>
<gene>
    <name evidence="2" type="ORF">VOP03_05085</name>
</gene>
<feature type="chain" id="PRO_5045216768" evidence="1">
    <location>
        <begin position="22"/>
        <end position="340"/>
    </location>
</feature>
<proteinExistence type="predicted"/>
<dbReference type="Proteomes" id="UP001355298">
    <property type="component" value="Unassembled WGS sequence"/>
</dbReference>
<dbReference type="Gene3D" id="3.20.20.80">
    <property type="entry name" value="Glycosidases"/>
    <property type="match status" value="1"/>
</dbReference>
<dbReference type="EMBL" id="JAYMGW010000003">
    <property type="protein sequence ID" value="MEC4264714.1"/>
    <property type="molecule type" value="Genomic_DNA"/>
</dbReference>
<dbReference type="CDD" id="cd19608">
    <property type="entry name" value="GH113_mannanase-like"/>
    <property type="match status" value="1"/>
</dbReference>
<dbReference type="InterPro" id="IPR017853">
    <property type="entry name" value="GH"/>
</dbReference>
<name>A0ABU6INU8_9FLAO</name>
<comment type="caution">
    <text evidence="2">The sequence shown here is derived from an EMBL/GenBank/DDBJ whole genome shotgun (WGS) entry which is preliminary data.</text>
</comment>
<accession>A0ABU6INU8</accession>
<dbReference type="PROSITE" id="PS51257">
    <property type="entry name" value="PROKAR_LIPOPROTEIN"/>
    <property type="match status" value="1"/>
</dbReference>
<organism evidence="2 3">
    <name type="scientific">Flagellimonas halotolerans</name>
    <dbReference type="NCBI Taxonomy" id="3112164"/>
    <lineage>
        <taxon>Bacteria</taxon>
        <taxon>Pseudomonadati</taxon>
        <taxon>Bacteroidota</taxon>
        <taxon>Flavobacteriia</taxon>
        <taxon>Flavobacteriales</taxon>
        <taxon>Flavobacteriaceae</taxon>
        <taxon>Flagellimonas</taxon>
    </lineage>
</organism>
<keyword evidence="3" id="KW-1185">Reference proteome</keyword>
<reference evidence="2 3" key="1">
    <citation type="submission" date="2024-01" db="EMBL/GenBank/DDBJ databases">
        <title>The strains designed SYSU M86414 and SYSU M84420 isolated from the marine sediment in San Sha City (Hainan Province, China).</title>
        <authorList>
            <person name="Guo D."/>
        </authorList>
    </citation>
    <scope>NUCLEOTIDE SEQUENCE [LARGE SCALE GENOMIC DNA]</scope>
    <source>
        <strain evidence="2 3">SYSU M84420</strain>
    </source>
</reference>
<evidence type="ECO:0000313" key="2">
    <source>
        <dbReference type="EMBL" id="MEC4264714.1"/>
    </source>
</evidence>
<dbReference type="Pfam" id="PF22612">
    <property type="entry name" value="GH113"/>
    <property type="match status" value="1"/>
</dbReference>
<keyword evidence="1" id="KW-0732">Signal</keyword>
<feature type="signal peptide" evidence="1">
    <location>
        <begin position="1"/>
        <end position="21"/>
    </location>
</feature>
<keyword evidence="2" id="KW-0378">Hydrolase</keyword>
<dbReference type="InterPro" id="IPR055151">
    <property type="entry name" value="GH113"/>
</dbReference>
<dbReference type="RefSeq" id="WP_326277577.1">
    <property type="nucleotide sequence ID" value="NZ_JAYKYV010000003.1"/>
</dbReference>
<sequence>MKKVVLLWVFIFASCSSGKLAKVNGVSFVSSREEVAQHHIDPVLNVQANYAAIMPFGFIRDLDSPELVFDSDHQWYGERREGAKQYIEKMHQNGVNVMVKPQIWIHRGEFTGNMKMPTEEDWKKLEASYEKFILLYAALAEETQSDIFCIGTELKTFVNERPEFWTSLIQKVKRVYHGELTYAANWDEYAKTPFWSQLDYIGVNAYFPLCEKENPTIETLTEGWQPWKAKMRELAAQEDKPILFTEFGYRSMDFTGKKPWLVDRNQMDVNLKAQADATQVIFDEFWNEDWFAGGFVWKWFMQHDQVGGHEDNRFTPQNKPAESVIRRQFANVKESSLQDQ</sequence>
<protein>
    <submittedName>
        <fullName evidence="2">Glycoside hydrolase</fullName>
    </submittedName>
</protein>